<protein>
    <submittedName>
        <fullName evidence="2">Uncharacterized protein</fullName>
    </submittedName>
</protein>
<keyword evidence="3" id="KW-1185">Reference proteome</keyword>
<organism evidence="2 3">
    <name type="scientific">Gossypium gossypioides</name>
    <name type="common">Mexican cotton</name>
    <name type="synonym">Selera gossypioides</name>
    <dbReference type="NCBI Taxonomy" id="34282"/>
    <lineage>
        <taxon>Eukaryota</taxon>
        <taxon>Viridiplantae</taxon>
        <taxon>Streptophyta</taxon>
        <taxon>Embryophyta</taxon>
        <taxon>Tracheophyta</taxon>
        <taxon>Spermatophyta</taxon>
        <taxon>Magnoliopsida</taxon>
        <taxon>eudicotyledons</taxon>
        <taxon>Gunneridae</taxon>
        <taxon>Pentapetalae</taxon>
        <taxon>rosids</taxon>
        <taxon>malvids</taxon>
        <taxon>Malvales</taxon>
        <taxon>Malvaceae</taxon>
        <taxon>Malvoideae</taxon>
        <taxon>Gossypium</taxon>
    </lineage>
</organism>
<evidence type="ECO:0000313" key="2">
    <source>
        <dbReference type="EMBL" id="MBA0732158.1"/>
    </source>
</evidence>
<gene>
    <name evidence="2" type="ORF">Gogos_016266</name>
</gene>
<reference evidence="2 3" key="1">
    <citation type="journal article" date="2019" name="Genome Biol. Evol.">
        <title>Insights into the evolution of the New World diploid cottons (Gossypium, subgenus Houzingenia) based on genome sequencing.</title>
        <authorList>
            <person name="Grover C.E."/>
            <person name="Arick M.A. 2nd"/>
            <person name="Thrash A."/>
            <person name="Conover J.L."/>
            <person name="Sanders W.S."/>
            <person name="Peterson D.G."/>
            <person name="Frelichowski J.E."/>
            <person name="Scheffler J.A."/>
            <person name="Scheffler B.E."/>
            <person name="Wendel J.F."/>
        </authorList>
    </citation>
    <scope>NUCLEOTIDE SEQUENCE [LARGE SCALE GENOMIC DNA]</scope>
    <source>
        <strain evidence="2">5</strain>
        <tissue evidence="2">Leaf</tissue>
    </source>
</reference>
<comment type="caution">
    <text evidence="2">The sequence shown here is derived from an EMBL/GenBank/DDBJ whole genome shotgun (WGS) entry which is preliminary data.</text>
</comment>
<evidence type="ECO:0000256" key="1">
    <source>
        <dbReference type="SAM" id="MobiDB-lite"/>
    </source>
</evidence>
<sequence length="38" mass="4223">MKPKKKKQYNSSRPQGNGRDRGSRGSPLEADQSFESLG</sequence>
<evidence type="ECO:0000313" key="3">
    <source>
        <dbReference type="Proteomes" id="UP000593579"/>
    </source>
</evidence>
<dbReference type="AlphaFoldDB" id="A0A7J9B7A3"/>
<dbReference type="Proteomes" id="UP000593579">
    <property type="component" value="Unassembled WGS sequence"/>
</dbReference>
<dbReference type="EMBL" id="JABEZY010000001">
    <property type="protein sequence ID" value="MBA0732158.1"/>
    <property type="molecule type" value="Genomic_DNA"/>
</dbReference>
<name>A0A7J9B7A3_GOSGO</name>
<accession>A0A7J9B7A3</accession>
<proteinExistence type="predicted"/>
<feature type="region of interest" description="Disordered" evidence="1">
    <location>
        <begin position="1"/>
        <end position="38"/>
    </location>
</feature>